<dbReference type="OrthoDB" id="436496at2759"/>
<organism evidence="1 2">
    <name type="scientific">Modicella reniformis</name>
    <dbReference type="NCBI Taxonomy" id="1440133"/>
    <lineage>
        <taxon>Eukaryota</taxon>
        <taxon>Fungi</taxon>
        <taxon>Fungi incertae sedis</taxon>
        <taxon>Mucoromycota</taxon>
        <taxon>Mortierellomycotina</taxon>
        <taxon>Mortierellomycetes</taxon>
        <taxon>Mortierellales</taxon>
        <taxon>Mortierellaceae</taxon>
        <taxon>Modicella</taxon>
    </lineage>
</organism>
<dbReference type="AlphaFoldDB" id="A0A9P6M7M0"/>
<reference evidence="1" key="1">
    <citation type="journal article" date="2020" name="Fungal Divers.">
        <title>Resolving the Mortierellaceae phylogeny through synthesis of multi-gene phylogenetics and phylogenomics.</title>
        <authorList>
            <person name="Vandepol N."/>
            <person name="Liber J."/>
            <person name="Desiro A."/>
            <person name="Na H."/>
            <person name="Kennedy M."/>
            <person name="Barry K."/>
            <person name="Grigoriev I.V."/>
            <person name="Miller A.N."/>
            <person name="O'Donnell K."/>
            <person name="Stajich J.E."/>
            <person name="Bonito G."/>
        </authorList>
    </citation>
    <scope>NUCLEOTIDE SEQUENCE</scope>
    <source>
        <strain evidence="1">MES-2147</strain>
    </source>
</reference>
<dbReference type="SUPFAM" id="SSF52343">
    <property type="entry name" value="Ferredoxin reductase-like, C-terminal NADP-linked domain"/>
    <property type="match status" value="1"/>
</dbReference>
<dbReference type="PANTHER" id="PTHR42815:SF2">
    <property type="entry name" value="FAD-BINDING, PUTATIVE (AFU_ORTHOLOGUE AFUA_6G07600)-RELATED"/>
    <property type="match status" value="1"/>
</dbReference>
<dbReference type="SUPFAM" id="SSF50475">
    <property type="entry name" value="FMN-binding split barrel"/>
    <property type="match status" value="1"/>
</dbReference>
<protein>
    <recommendedName>
        <fullName evidence="3">Ferric reductase NAD binding domain-containing protein</fullName>
    </recommendedName>
</protein>
<proteinExistence type="predicted"/>
<gene>
    <name evidence="1" type="ORF">BGZ65_011123</name>
</gene>
<dbReference type="PANTHER" id="PTHR42815">
    <property type="entry name" value="FAD-BINDING, PUTATIVE (AFU_ORTHOLOGUE AFUA_6G07600)-RELATED"/>
    <property type="match status" value="1"/>
</dbReference>
<dbReference type="EMBL" id="JAAAHW010004984">
    <property type="protein sequence ID" value="KAF9970435.1"/>
    <property type="molecule type" value="Genomic_DNA"/>
</dbReference>
<evidence type="ECO:0008006" key="3">
    <source>
        <dbReference type="Google" id="ProtNLM"/>
    </source>
</evidence>
<comment type="caution">
    <text evidence="1">The sequence shown here is derived from an EMBL/GenBank/DDBJ whole genome shotgun (WGS) entry which is preliminary data.</text>
</comment>
<name>A0A9P6M7M0_9FUNG</name>
<dbReference type="InterPro" id="IPR039261">
    <property type="entry name" value="FNR_nucleotide-bd"/>
</dbReference>
<evidence type="ECO:0000313" key="1">
    <source>
        <dbReference type="EMBL" id="KAF9970435.1"/>
    </source>
</evidence>
<accession>A0A9P6M7M0</accession>
<keyword evidence="2" id="KW-1185">Reference proteome</keyword>
<dbReference type="Proteomes" id="UP000749646">
    <property type="component" value="Unassembled WGS sequence"/>
</dbReference>
<sequence length="267" mass="29517">MNGVLYPTDLLAADEASGELHVRLTVEQTIGNCPKYITIRKMEPRAQQDRSSANIAPGLGAKEEQTTDYLSEKGRLLLYLVKFFNTLGNIANDNRVGLLFLNFDSGDLVHLTGRAHIFVGQDAQAIYPHAQRCVQVVIDDHLLRTDTLPFRMQTRELSPYNPVLPSGQHRITVALISGGIGSTPFISMVRGARQFHNRSMDIQWVISAPYFNDVLPEVLREITAPIRAFEDDDQGSKGDDGSLALSVDVFLTRDTPAAVLVAQNNTN</sequence>
<evidence type="ECO:0000313" key="2">
    <source>
        <dbReference type="Proteomes" id="UP000749646"/>
    </source>
</evidence>
<feature type="non-terminal residue" evidence="1">
    <location>
        <position position="267"/>
    </location>
</feature>